<protein>
    <recommendedName>
        <fullName evidence="3">Phage major capsid protein E</fullName>
    </recommendedName>
</protein>
<evidence type="ECO:0000313" key="2">
    <source>
        <dbReference type="Proteomes" id="UP000184436"/>
    </source>
</evidence>
<sequence length="320" mass="35743">MAFTFTDLNKFNIESLSEVITLTVGTMGEMERGATLMVGIQNGDPVVSFTAKDKALRKSKGCGDDYYYDNMSDSVKYYSIIPVVLPLSICLEEIWGKMVARRVHLSDDFNETDLAGFMAIELRKVVEADLIRLAWLGGLATTDTAGEYNFFTNGGFIKQYQASSQTEVAMTLTEEGVVTAMKKLIDNQRPDKREFSEFYVTSNVLRLYINHLESLGNTTSQMILEDGRKYYTIEGYKINELPHVSASLSADESIMPITAFAAYTTKDNIRIALETDEIGIKPFRQDPKDNKYYSRTIFGADLMLAVPEIMQLATTAKAGA</sequence>
<dbReference type="RefSeq" id="WP_025076327.1">
    <property type="nucleotide sequence ID" value="NZ_FQVD01000018.1"/>
</dbReference>
<name>A0A1M5BE40_9BACE</name>
<accession>A0A1M5BE40</accession>
<dbReference type="EMBL" id="FQVD01000018">
    <property type="protein sequence ID" value="SHF40716.1"/>
    <property type="molecule type" value="Genomic_DNA"/>
</dbReference>
<reference evidence="1 2" key="1">
    <citation type="submission" date="2016-11" db="EMBL/GenBank/DDBJ databases">
        <authorList>
            <person name="Jaros S."/>
            <person name="Januszkiewicz K."/>
            <person name="Wedrychowicz H."/>
        </authorList>
    </citation>
    <scope>NUCLEOTIDE SEQUENCE [LARGE SCALE GENOMIC DNA]</scope>
    <source>
        <strain evidence="1 2">DSM 26883</strain>
    </source>
</reference>
<dbReference type="Proteomes" id="UP000184436">
    <property type="component" value="Unassembled WGS sequence"/>
</dbReference>
<dbReference type="OrthoDB" id="9925572at2"/>
<evidence type="ECO:0008006" key="3">
    <source>
        <dbReference type="Google" id="ProtNLM"/>
    </source>
</evidence>
<evidence type="ECO:0000313" key="1">
    <source>
        <dbReference type="EMBL" id="SHF40716.1"/>
    </source>
</evidence>
<organism evidence="1 2">
    <name type="scientific">Bacteroides faecichinchillae</name>
    <dbReference type="NCBI Taxonomy" id="871325"/>
    <lineage>
        <taxon>Bacteria</taxon>
        <taxon>Pseudomonadati</taxon>
        <taxon>Bacteroidota</taxon>
        <taxon>Bacteroidia</taxon>
        <taxon>Bacteroidales</taxon>
        <taxon>Bacteroidaceae</taxon>
        <taxon>Bacteroides</taxon>
    </lineage>
</organism>
<proteinExistence type="predicted"/>
<gene>
    <name evidence="1" type="ORF">SAMN05444349_11883</name>
</gene>
<keyword evidence="2" id="KW-1185">Reference proteome</keyword>
<dbReference type="STRING" id="871325.SAMN05444349_11883"/>
<dbReference type="AlphaFoldDB" id="A0A1M5BE40"/>